<feature type="compositionally biased region" description="Polar residues" evidence="1">
    <location>
        <begin position="323"/>
        <end position="346"/>
    </location>
</feature>
<dbReference type="Pfam" id="PF01048">
    <property type="entry name" value="PNP_UDP_1"/>
    <property type="match status" value="1"/>
</dbReference>
<dbReference type="PANTHER" id="PTHR46832">
    <property type="entry name" value="5'-METHYLTHIOADENOSINE/S-ADENOSYLHOMOCYSTEINE NUCLEOSIDASE"/>
    <property type="match status" value="1"/>
</dbReference>
<comment type="caution">
    <text evidence="3">The sequence shown here is derived from an EMBL/GenBank/DDBJ whole genome shotgun (WGS) entry which is preliminary data.</text>
</comment>
<name>A0ABN8PP38_9CNID</name>
<evidence type="ECO:0000313" key="3">
    <source>
        <dbReference type="EMBL" id="CAH3147911.1"/>
    </source>
</evidence>
<proteinExistence type="predicted"/>
<dbReference type="InterPro" id="IPR000845">
    <property type="entry name" value="Nucleoside_phosphorylase_d"/>
</dbReference>
<evidence type="ECO:0000259" key="2">
    <source>
        <dbReference type="Pfam" id="PF01048"/>
    </source>
</evidence>
<dbReference type="Proteomes" id="UP001159405">
    <property type="component" value="Unassembled WGS sequence"/>
</dbReference>
<dbReference type="PANTHER" id="PTHR46832:SF1">
    <property type="entry name" value="5'-METHYLTHIOADENOSINE_S-ADENOSYLHOMOCYSTEINE NUCLEOSIDASE"/>
    <property type="match status" value="1"/>
</dbReference>
<reference evidence="3 4" key="1">
    <citation type="submission" date="2022-05" db="EMBL/GenBank/DDBJ databases">
        <authorList>
            <consortium name="Genoscope - CEA"/>
            <person name="William W."/>
        </authorList>
    </citation>
    <scope>NUCLEOTIDE SEQUENCE [LARGE SCALE GENOMIC DNA]</scope>
</reference>
<dbReference type="SUPFAM" id="SSF53167">
    <property type="entry name" value="Purine and uridine phosphorylases"/>
    <property type="match status" value="1"/>
</dbReference>
<dbReference type="EMBL" id="CALNXK010000082">
    <property type="protein sequence ID" value="CAH3147911.1"/>
    <property type="molecule type" value="Genomic_DNA"/>
</dbReference>
<dbReference type="InterPro" id="IPR035994">
    <property type="entry name" value="Nucleoside_phosphorylase_sf"/>
</dbReference>
<sequence>MAGCESENVDYMMYDLHEPSNDNNSPPALNITIPKTSDLVRTSKRWAEVQLPIDILLLAVKDDDFLSCYYFLSDVFRSFTTTLGYVYFGKIGNDGEVKLKVALITCSEGGGEPGGSAMVVNKAVEVLQPKAVLCIGSCRGLYRDKTKLGDVVVPSKLTTYASRRMTSTGVVPCGFTTPLSSMMSRLIRQAGFGWKPPLENPEVGEVKVHHDIELLSGPEQVESSQRRDELVGLYSNAIAVELDGDGIFAAAHDLKTEWVVIKGISGYADCAASLTKQWLSFASVMAASVMYNILSDTFVFEQWPHYQNPINSSQRTRNEESFSHASVQLRSERPQVTSTQTGQHQNYGEGFPGPFNGGNFGNASNLLGSLFQTYVGSCNSGQMNYEGRIFCYKAYGRFHSFREPLVFDASASDQESGITVEAKHYDNDQKAIGHAVEKLKGKLQEKGII</sequence>
<feature type="domain" description="Nucleoside phosphorylase" evidence="2">
    <location>
        <begin position="100"/>
        <end position="272"/>
    </location>
</feature>
<organism evidence="3 4">
    <name type="scientific">Porites lobata</name>
    <dbReference type="NCBI Taxonomy" id="104759"/>
    <lineage>
        <taxon>Eukaryota</taxon>
        <taxon>Metazoa</taxon>
        <taxon>Cnidaria</taxon>
        <taxon>Anthozoa</taxon>
        <taxon>Hexacorallia</taxon>
        <taxon>Scleractinia</taxon>
        <taxon>Fungiina</taxon>
        <taxon>Poritidae</taxon>
        <taxon>Porites</taxon>
    </lineage>
</organism>
<evidence type="ECO:0000256" key="1">
    <source>
        <dbReference type="SAM" id="MobiDB-lite"/>
    </source>
</evidence>
<keyword evidence="4" id="KW-1185">Reference proteome</keyword>
<evidence type="ECO:0000313" key="4">
    <source>
        <dbReference type="Proteomes" id="UP001159405"/>
    </source>
</evidence>
<accession>A0ABN8PP38</accession>
<protein>
    <recommendedName>
        <fullName evidence="2">Nucleoside phosphorylase domain-containing protein</fullName>
    </recommendedName>
</protein>
<feature type="region of interest" description="Disordered" evidence="1">
    <location>
        <begin position="311"/>
        <end position="351"/>
    </location>
</feature>
<gene>
    <name evidence="3" type="ORF">PLOB_00046334</name>
</gene>
<dbReference type="Gene3D" id="3.40.50.1580">
    <property type="entry name" value="Nucleoside phosphorylase domain"/>
    <property type="match status" value="1"/>
</dbReference>